<evidence type="ECO:0000313" key="3">
    <source>
        <dbReference type="Proteomes" id="UP000009231"/>
    </source>
</evidence>
<dbReference type="OrthoDB" id="69609at2157"/>
<evidence type="ECO:0000313" key="2">
    <source>
        <dbReference type="EMBL" id="AEG18004.1"/>
    </source>
</evidence>
<dbReference type="HOGENOM" id="CLU_2271081_0_0_2"/>
<keyword evidence="1" id="KW-0472">Membrane</keyword>
<evidence type="ECO:0008006" key="4">
    <source>
        <dbReference type="Google" id="ProtNLM"/>
    </source>
</evidence>
<dbReference type="Proteomes" id="UP000009231">
    <property type="component" value="Chromosome"/>
</dbReference>
<gene>
    <name evidence="2" type="ordered locus">MSWAN_0980</name>
</gene>
<evidence type="ECO:0000256" key="1">
    <source>
        <dbReference type="SAM" id="Phobius"/>
    </source>
</evidence>
<keyword evidence="1" id="KW-0812">Transmembrane</keyword>
<name>F6D364_METPW</name>
<dbReference type="EMBL" id="CP002772">
    <property type="protein sequence ID" value="AEG18004.1"/>
    <property type="molecule type" value="Genomic_DNA"/>
</dbReference>
<feature type="transmembrane region" description="Helical" evidence="1">
    <location>
        <begin position="37"/>
        <end position="61"/>
    </location>
</feature>
<dbReference type="KEGG" id="mew:MSWAN_0980"/>
<dbReference type="eggNOG" id="arCOG10259">
    <property type="taxonomic scope" value="Archaea"/>
</dbReference>
<feature type="transmembrane region" description="Helical" evidence="1">
    <location>
        <begin position="6"/>
        <end position="25"/>
    </location>
</feature>
<keyword evidence="1" id="KW-1133">Transmembrane helix</keyword>
<keyword evidence="3" id="KW-1185">Reference proteome</keyword>
<proteinExistence type="predicted"/>
<dbReference type="RefSeq" id="WP_013825506.1">
    <property type="nucleotide sequence ID" value="NC_015574.1"/>
</dbReference>
<dbReference type="AlphaFoldDB" id="F6D364"/>
<accession>F6D364</accession>
<organism evidence="2 3">
    <name type="scientific">Methanobacterium paludis (strain DSM 25820 / JCM 18151 / SWAN1)</name>
    <dbReference type="NCBI Taxonomy" id="868131"/>
    <lineage>
        <taxon>Archaea</taxon>
        <taxon>Methanobacteriati</taxon>
        <taxon>Methanobacteriota</taxon>
        <taxon>Methanomada group</taxon>
        <taxon>Methanobacteria</taxon>
        <taxon>Methanobacteriales</taxon>
        <taxon>Methanobacteriaceae</taxon>
        <taxon>Methanobacterium</taxon>
    </lineage>
</organism>
<sequence>MLEQYYLLPIVLLLTILYLSSYFLYTDGNLKKRTYKLIWDVLLIASSMVVGITGLAMVIFINLNMLPIDTNLLFWHVEAGIVTAVTGVFHIHIYWKSFKKIFK</sequence>
<protein>
    <recommendedName>
        <fullName evidence="4">DUF4405 domain-containing protein</fullName>
    </recommendedName>
</protein>
<dbReference type="GeneID" id="10668482"/>
<reference evidence="2 3" key="1">
    <citation type="journal article" date="2014" name="Int. J. Syst. Evol. Microbiol.">
        <title>Methanobacterium paludis sp. nov. and a novel strain of Methanobacterium lacus isolated from northern peatlands.</title>
        <authorList>
            <person name="Cadillo-Quiroz H."/>
            <person name="Brauer S.L."/>
            <person name="Goodson N."/>
            <person name="Yavitt J.B."/>
            <person name="Zinder S.H."/>
        </authorList>
    </citation>
    <scope>NUCLEOTIDE SEQUENCE [LARGE SCALE GENOMIC DNA]</scope>
    <source>
        <strain evidence="3">DSM 25820 / JCM 18151 / SWAN1</strain>
    </source>
</reference>
<feature type="transmembrane region" description="Helical" evidence="1">
    <location>
        <begin position="73"/>
        <end position="95"/>
    </location>
</feature>